<feature type="signal peptide" evidence="1">
    <location>
        <begin position="1"/>
        <end position="32"/>
    </location>
</feature>
<evidence type="ECO:0000313" key="2">
    <source>
        <dbReference type="EMBL" id="TWE11970.1"/>
    </source>
</evidence>
<dbReference type="AlphaFoldDB" id="A0A561E8S9"/>
<dbReference type="EMBL" id="VIVQ01000001">
    <property type="protein sequence ID" value="TWE11970.1"/>
    <property type="molecule type" value="Genomic_DNA"/>
</dbReference>
<evidence type="ECO:0000313" key="3">
    <source>
        <dbReference type="Proteomes" id="UP000318297"/>
    </source>
</evidence>
<sequence>MATASQRPSRRTLAKGAAWSVPMIAIGAPALAATVSPTATPTISVTTCSNGSALTPSSLLFKVCAGAIGLAQSTAFTFSYANAALTATPVITTDDFAVGTISNSGLVTASGSGQLSLNAPLASGVCVTATVTLYASLLARTAATIAGSGATYTYTFTALGKC</sequence>
<evidence type="ECO:0008006" key="4">
    <source>
        <dbReference type="Google" id="ProtNLM"/>
    </source>
</evidence>
<evidence type="ECO:0000256" key="1">
    <source>
        <dbReference type="SAM" id="SignalP"/>
    </source>
</evidence>
<reference evidence="2 3" key="1">
    <citation type="submission" date="2019-06" db="EMBL/GenBank/DDBJ databases">
        <title>Sequencing the genomes of 1000 actinobacteria strains.</title>
        <authorList>
            <person name="Klenk H.-P."/>
        </authorList>
    </citation>
    <scope>NUCLEOTIDE SEQUENCE [LARGE SCALE GENOMIC DNA]</scope>
    <source>
        <strain evidence="2 3">DSM 19560</strain>
    </source>
</reference>
<feature type="chain" id="PRO_5039102228" description="Ig-like domain-containing protein" evidence="1">
    <location>
        <begin position="33"/>
        <end position="162"/>
    </location>
</feature>
<accession>A0A561E8S9</accession>
<name>A0A561E8S9_9MICO</name>
<keyword evidence="3" id="KW-1185">Reference proteome</keyword>
<comment type="caution">
    <text evidence="2">The sequence shown here is derived from an EMBL/GenBank/DDBJ whole genome shotgun (WGS) entry which is preliminary data.</text>
</comment>
<dbReference type="Proteomes" id="UP000318297">
    <property type="component" value="Unassembled WGS sequence"/>
</dbReference>
<proteinExistence type="predicted"/>
<keyword evidence="1" id="KW-0732">Signal</keyword>
<protein>
    <recommendedName>
        <fullName evidence="4">Ig-like domain-containing protein</fullName>
    </recommendedName>
</protein>
<organism evidence="2 3">
    <name type="scientific">Rudaeicoccus suwonensis</name>
    <dbReference type="NCBI Taxonomy" id="657409"/>
    <lineage>
        <taxon>Bacteria</taxon>
        <taxon>Bacillati</taxon>
        <taxon>Actinomycetota</taxon>
        <taxon>Actinomycetes</taxon>
        <taxon>Micrococcales</taxon>
        <taxon>Dermacoccaceae</taxon>
        <taxon>Rudaeicoccus</taxon>
    </lineage>
</organism>
<gene>
    <name evidence="2" type="ORF">BKA23_0765</name>
</gene>